<dbReference type="STRING" id="1798512.A3A39_02500"/>
<dbReference type="EC" id="2.4.2.14" evidence="7"/>
<dbReference type="GO" id="GO:0000287">
    <property type="term" value="F:magnesium ion binding"/>
    <property type="evidence" value="ECO:0007669"/>
    <property type="project" value="UniProtKB-UniRule"/>
</dbReference>
<comment type="function">
    <text evidence="7">Catalyzes the formation of phosphoribosylamine from phosphoribosylpyrophosphate (PRPP) and glutamine.</text>
</comment>
<feature type="binding site" evidence="7 10">
    <location>
        <position position="317"/>
    </location>
    <ligand>
        <name>Mg(2+)</name>
        <dbReference type="ChEBI" id="CHEBI:18420"/>
    </ligand>
</feature>
<protein>
    <recommendedName>
        <fullName evidence="7">Amidophosphoribosyltransferase</fullName>
        <shortName evidence="7">ATase</shortName>
        <ecNumber evidence="7">2.4.2.14</ecNumber>
    </recommendedName>
    <alternativeName>
        <fullName evidence="7">Glutamine phosphoribosylpyrophosphate amidotransferase</fullName>
        <shortName evidence="7">GPATase</shortName>
    </alternativeName>
</protein>
<comment type="pathway">
    <text evidence="1 7 8">Purine metabolism; IMP biosynthesis via de novo pathway; N(1)-(5-phospho-D-ribosyl)glycinamide from 5-phospho-alpha-D-ribose 1-diphosphate: step 1/2.</text>
</comment>
<dbReference type="InterPro" id="IPR035584">
    <property type="entry name" value="PurF_N"/>
</dbReference>
<name>A0A1F6F3I1_9BACT</name>
<evidence type="ECO:0000256" key="2">
    <source>
        <dbReference type="ARBA" id="ARBA00010138"/>
    </source>
</evidence>
<dbReference type="Gene3D" id="3.60.20.10">
    <property type="entry name" value="Glutamine Phosphoribosylpyrophosphate, subunit 1, domain 1"/>
    <property type="match status" value="1"/>
</dbReference>
<evidence type="ECO:0000256" key="8">
    <source>
        <dbReference type="PIRNR" id="PIRNR000485"/>
    </source>
</evidence>
<feature type="active site" description="Nucleophile" evidence="7 9">
    <location>
        <position position="8"/>
    </location>
</feature>
<dbReference type="InterPro" id="IPR029055">
    <property type="entry name" value="Ntn_hydrolases_N"/>
</dbReference>
<evidence type="ECO:0000256" key="4">
    <source>
        <dbReference type="ARBA" id="ARBA00022679"/>
    </source>
</evidence>
<feature type="binding site" evidence="7 10">
    <location>
        <position position="380"/>
    </location>
    <ligand>
        <name>Mg(2+)</name>
        <dbReference type="ChEBI" id="CHEBI:18420"/>
    </ligand>
</feature>
<dbReference type="Gene3D" id="3.40.50.2020">
    <property type="match status" value="1"/>
</dbReference>
<dbReference type="PIRSF" id="PIRSF000485">
    <property type="entry name" value="Amd_phspho_trans"/>
    <property type="match status" value="1"/>
</dbReference>
<evidence type="ECO:0000313" key="12">
    <source>
        <dbReference type="EMBL" id="OGG80403.1"/>
    </source>
</evidence>
<dbReference type="PANTHER" id="PTHR11907">
    <property type="entry name" value="AMIDOPHOSPHORIBOSYLTRANSFERASE"/>
    <property type="match status" value="1"/>
</dbReference>
<comment type="catalytic activity">
    <reaction evidence="7 8">
        <text>5-phospho-beta-D-ribosylamine + L-glutamate + diphosphate = 5-phospho-alpha-D-ribose 1-diphosphate + L-glutamine + H2O</text>
        <dbReference type="Rhea" id="RHEA:14905"/>
        <dbReference type="ChEBI" id="CHEBI:15377"/>
        <dbReference type="ChEBI" id="CHEBI:29985"/>
        <dbReference type="ChEBI" id="CHEBI:33019"/>
        <dbReference type="ChEBI" id="CHEBI:58017"/>
        <dbReference type="ChEBI" id="CHEBI:58359"/>
        <dbReference type="ChEBI" id="CHEBI:58681"/>
        <dbReference type="EC" id="2.4.2.14"/>
    </reaction>
</comment>
<evidence type="ECO:0000256" key="3">
    <source>
        <dbReference type="ARBA" id="ARBA00022676"/>
    </source>
</evidence>
<dbReference type="Proteomes" id="UP000177372">
    <property type="component" value="Unassembled WGS sequence"/>
</dbReference>
<dbReference type="Pfam" id="PF13537">
    <property type="entry name" value="GATase_7"/>
    <property type="match status" value="1"/>
</dbReference>
<dbReference type="CDD" id="cd00715">
    <property type="entry name" value="GPATase_N"/>
    <property type="match status" value="1"/>
</dbReference>
<dbReference type="GO" id="GO:0006189">
    <property type="term" value="P:'de novo' IMP biosynthetic process"/>
    <property type="evidence" value="ECO:0007669"/>
    <property type="project" value="UniProtKB-UniRule"/>
</dbReference>
<evidence type="ECO:0000256" key="9">
    <source>
        <dbReference type="PIRSR" id="PIRSR000485-1"/>
    </source>
</evidence>
<gene>
    <name evidence="7" type="primary">purF</name>
    <name evidence="12" type="ORF">A3A39_02500</name>
</gene>
<dbReference type="Pfam" id="PF00156">
    <property type="entry name" value="Pribosyltran"/>
    <property type="match status" value="1"/>
</dbReference>
<evidence type="ECO:0000256" key="10">
    <source>
        <dbReference type="PIRSR" id="PIRSR000485-2"/>
    </source>
</evidence>
<evidence type="ECO:0000256" key="5">
    <source>
        <dbReference type="ARBA" id="ARBA00022755"/>
    </source>
</evidence>
<dbReference type="HAMAP" id="MF_01931">
    <property type="entry name" value="PurF"/>
    <property type="match status" value="1"/>
</dbReference>
<dbReference type="InterPro" id="IPR017932">
    <property type="entry name" value="GATase_2_dom"/>
</dbReference>
<dbReference type="AlphaFoldDB" id="A0A1F6F3I1"/>
<evidence type="ECO:0000256" key="1">
    <source>
        <dbReference type="ARBA" id="ARBA00005209"/>
    </source>
</evidence>
<dbReference type="GO" id="GO:0004044">
    <property type="term" value="F:amidophosphoribosyltransferase activity"/>
    <property type="evidence" value="ECO:0007669"/>
    <property type="project" value="UniProtKB-UniRule"/>
</dbReference>
<comment type="similarity">
    <text evidence="2 7 8">In the C-terminal section; belongs to the purine/pyrimidine phosphoribosyltransferase family.</text>
</comment>
<dbReference type="CDD" id="cd06223">
    <property type="entry name" value="PRTases_typeI"/>
    <property type="match status" value="1"/>
</dbReference>
<keyword evidence="6 7" id="KW-0315">Glutamine amidotransferase</keyword>
<evidence type="ECO:0000259" key="11">
    <source>
        <dbReference type="PROSITE" id="PS51278"/>
    </source>
</evidence>
<keyword evidence="5 7" id="KW-0658">Purine biosynthesis</keyword>
<evidence type="ECO:0000313" key="13">
    <source>
        <dbReference type="Proteomes" id="UP000177372"/>
    </source>
</evidence>
<evidence type="ECO:0000256" key="6">
    <source>
        <dbReference type="ARBA" id="ARBA00022962"/>
    </source>
</evidence>
<dbReference type="InterPro" id="IPR005854">
    <property type="entry name" value="PurF"/>
</dbReference>
<dbReference type="InterPro" id="IPR000836">
    <property type="entry name" value="PRTase_dom"/>
</dbReference>
<keyword evidence="7 10" id="KW-0460">Magnesium</keyword>
<sequence length="490" mass="53124">MADLGEKCAVFGVYGKGLDVARLSFFGLFALQHRGQESSGIATADGEVITLHKGMGLVSQVFNDQLLESLKGHIAVGHNRYSTTGGTHVKHAQPMLAAGAQSLTKIAYEDAHPSLHDSVSLSSPPQDGAIALVHNGNLPTTNALSEFLHSKGVDTSTFSDSRMIVEAIAARMRDGLLLEAAIKDVYPLLTGAFSLLIMSQNALIAVRDRCGIRPLALASLNGGYIIASETCAFAPIGAEFVRDIGAGEMVVINEKGIKSEQVEKANPKLDIFEFVYFARPDSTLLGKSVYEVRRNFGIQLAKEYSIEADVVIPVPETAIASAIGYADALGLSFEMGLTKNRYIHRTFITPEQHVREQGVRAKLTAIPEVLRGKRVVVFDDSIVRGTTSRQIVKMLFEAGAKEVHFLVASPPVKFPDFYGIDTPKQGELIAAVKSVEEIQKYLGATSLRFLSYDGMIAATGLPESNFSTSCFTGVYPIDIREREKEIRRLS</sequence>
<accession>A0A1F6F3I1</accession>
<proteinExistence type="inferred from homology"/>
<dbReference type="GO" id="GO:0009113">
    <property type="term" value="P:purine nucleobase biosynthetic process"/>
    <property type="evidence" value="ECO:0007669"/>
    <property type="project" value="InterPro"/>
</dbReference>
<comment type="caution">
    <text evidence="7">Lacks conserved residue(s) required for the propagation of feature annotation.</text>
</comment>
<feature type="domain" description="Glutamine amidotransferase type-2" evidence="11">
    <location>
        <begin position="8"/>
        <end position="255"/>
    </location>
</feature>
<keyword evidence="4 7" id="KW-0808">Transferase</keyword>
<dbReference type="UniPathway" id="UPA00074">
    <property type="reaction ID" value="UER00124"/>
</dbReference>
<feature type="binding site" evidence="7 10">
    <location>
        <position position="379"/>
    </location>
    <ligand>
        <name>Mg(2+)</name>
        <dbReference type="ChEBI" id="CHEBI:18420"/>
    </ligand>
</feature>
<dbReference type="SUPFAM" id="SSF53271">
    <property type="entry name" value="PRTase-like"/>
    <property type="match status" value="1"/>
</dbReference>
<organism evidence="12 13">
    <name type="scientific">Candidatus Kaiserbacteria bacterium RIFCSPLOWO2_01_FULL_54_13</name>
    <dbReference type="NCBI Taxonomy" id="1798512"/>
    <lineage>
        <taxon>Bacteria</taxon>
        <taxon>Candidatus Kaiseribacteriota</taxon>
    </lineage>
</organism>
<dbReference type="InterPro" id="IPR029057">
    <property type="entry name" value="PRTase-like"/>
</dbReference>
<dbReference type="EMBL" id="MFLZ01000008">
    <property type="protein sequence ID" value="OGG80403.1"/>
    <property type="molecule type" value="Genomic_DNA"/>
</dbReference>
<comment type="cofactor">
    <cofactor evidence="7 10">
        <name>Mg(2+)</name>
        <dbReference type="ChEBI" id="CHEBI:18420"/>
    </cofactor>
    <text evidence="7 10">Binds 1 Mg(2+) ion per subunit.</text>
</comment>
<comment type="caution">
    <text evidence="12">The sequence shown here is derived from an EMBL/GenBank/DDBJ whole genome shotgun (WGS) entry which is preliminary data.</text>
</comment>
<reference evidence="12 13" key="1">
    <citation type="journal article" date="2016" name="Nat. Commun.">
        <title>Thousands of microbial genomes shed light on interconnected biogeochemical processes in an aquifer system.</title>
        <authorList>
            <person name="Anantharaman K."/>
            <person name="Brown C.T."/>
            <person name="Hug L.A."/>
            <person name="Sharon I."/>
            <person name="Castelle C.J."/>
            <person name="Probst A.J."/>
            <person name="Thomas B.C."/>
            <person name="Singh A."/>
            <person name="Wilkins M.J."/>
            <person name="Karaoz U."/>
            <person name="Brodie E.L."/>
            <person name="Williams K.H."/>
            <person name="Hubbard S.S."/>
            <person name="Banfield J.F."/>
        </authorList>
    </citation>
    <scope>NUCLEOTIDE SEQUENCE [LARGE SCALE GENOMIC DNA]</scope>
</reference>
<evidence type="ECO:0000256" key="7">
    <source>
        <dbReference type="HAMAP-Rule" id="MF_01931"/>
    </source>
</evidence>
<keyword evidence="3 7" id="KW-0328">Glycosyltransferase</keyword>
<keyword evidence="7 10" id="KW-0479">Metal-binding</keyword>
<dbReference type="PROSITE" id="PS51278">
    <property type="entry name" value="GATASE_TYPE_2"/>
    <property type="match status" value="1"/>
</dbReference>
<dbReference type="SUPFAM" id="SSF56235">
    <property type="entry name" value="N-terminal nucleophile aminohydrolases (Ntn hydrolases)"/>
    <property type="match status" value="1"/>
</dbReference>